<evidence type="ECO:0000313" key="1">
    <source>
        <dbReference type="EMBL" id="MDN0013017.1"/>
    </source>
</evidence>
<name>A0ABT7WK00_9GAMM</name>
<sequence length="53" mass="6370">MDAIVTKDFLAITGYTQAILEMDEWIRDKPYFYLVKDHYLVDEAIRVEYIIIQ</sequence>
<keyword evidence="2" id="KW-1185">Reference proteome</keyword>
<evidence type="ECO:0000313" key="2">
    <source>
        <dbReference type="Proteomes" id="UP001168524"/>
    </source>
</evidence>
<organism evidence="1 2">
    <name type="scientific">Acinetobacter thutiue</name>
    <dbReference type="NCBI Taxonomy" id="2998078"/>
    <lineage>
        <taxon>Bacteria</taxon>
        <taxon>Pseudomonadati</taxon>
        <taxon>Pseudomonadota</taxon>
        <taxon>Gammaproteobacteria</taxon>
        <taxon>Moraxellales</taxon>
        <taxon>Moraxellaceae</taxon>
        <taxon>Acinetobacter</taxon>
    </lineage>
</organism>
<gene>
    <name evidence="1" type="ORF">QTA56_02045</name>
</gene>
<dbReference type="RefSeq" id="WP_267979287.1">
    <property type="nucleotide sequence ID" value="NZ_JAPQKF010000001.1"/>
</dbReference>
<proteinExistence type="predicted"/>
<dbReference type="EMBL" id="JAUDZE010000001">
    <property type="protein sequence ID" value="MDN0013017.1"/>
    <property type="molecule type" value="Genomic_DNA"/>
</dbReference>
<comment type="caution">
    <text evidence="1">The sequence shown here is derived from an EMBL/GenBank/DDBJ whole genome shotgun (WGS) entry which is preliminary data.</text>
</comment>
<protein>
    <submittedName>
        <fullName evidence="1">Uncharacterized protein</fullName>
    </submittedName>
</protein>
<reference evidence="1" key="1">
    <citation type="submission" date="2023-06" db="EMBL/GenBank/DDBJ databases">
        <title>Two novel species of Acinetobacter isolated from motorbike repairing workshop in Vietnam.</title>
        <authorList>
            <person name="Le N.T.T."/>
        </authorList>
    </citation>
    <scope>NUCLEOTIDE SEQUENCE</scope>
    <source>
        <strain evidence="1">VNH17</strain>
    </source>
</reference>
<dbReference type="Proteomes" id="UP001168524">
    <property type="component" value="Unassembled WGS sequence"/>
</dbReference>
<accession>A0ABT7WK00</accession>